<dbReference type="PANTHER" id="PTHR22893:SF91">
    <property type="entry name" value="NADPH DEHYDROGENASE 2-RELATED"/>
    <property type="match status" value="1"/>
</dbReference>
<organism evidence="2 3">
    <name type="scientific">Russula ochroleuca</name>
    <dbReference type="NCBI Taxonomy" id="152965"/>
    <lineage>
        <taxon>Eukaryota</taxon>
        <taxon>Fungi</taxon>
        <taxon>Dikarya</taxon>
        <taxon>Basidiomycota</taxon>
        <taxon>Agaricomycotina</taxon>
        <taxon>Agaricomycetes</taxon>
        <taxon>Russulales</taxon>
        <taxon>Russulaceae</taxon>
        <taxon>Russula</taxon>
    </lineage>
</organism>
<dbReference type="EMBL" id="WHVB01000001">
    <property type="protein sequence ID" value="KAF8487131.1"/>
    <property type="molecule type" value="Genomic_DNA"/>
</dbReference>
<dbReference type="InterPro" id="IPR001155">
    <property type="entry name" value="OxRdtase_FMN_N"/>
</dbReference>
<protein>
    <recommendedName>
        <fullName evidence="1">NADH:flavin oxidoreductase/NADH oxidase N-terminal domain-containing protein</fullName>
    </recommendedName>
</protein>
<gene>
    <name evidence="2" type="ORF">DFH94DRAFT_621333</name>
</gene>
<dbReference type="InterPro" id="IPR045247">
    <property type="entry name" value="Oye-like"/>
</dbReference>
<reference evidence="2" key="1">
    <citation type="submission" date="2019-10" db="EMBL/GenBank/DDBJ databases">
        <authorList>
            <consortium name="DOE Joint Genome Institute"/>
            <person name="Kuo A."/>
            <person name="Miyauchi S."/>
            <person name="Kiss E."/>
            <person name="Drula E."/>
            <person name="Kohler A."/>
            <person name="Sanchez-Garcia M."/>
            <person name="Andreopoulos B."/>
            <person name="Barry K.W."/>
            <person name="Bonito G."/>
            <person name="Buee M."/>
            <person name="Carver A."/>
            <person name="Chen C."/>
            <person name="Cichocki N."/>
            <person name="Clum A."/>
            <person name="Culley D."/>
            <person name="Crous P.W."/>
            <person name="Fauchery L."/>
            <person name="Girlanda M."/>
            <person name="Hayes R."/>
            <person name="Keri Z."/>
            <person name="LaButti K."/>
            <person name="Lipzen A."/>
            <person name="Lombard V."/>
            <person name="Magnuson J."/>
            <person name="Maillard F."/>
            <person name="Morin E."/>
            <person name="Murat C."/>
            <person name="Nolan M."/>
            <person name="Ohm R."/>
            <person name="Pangilinan J."/>
            <person name="Pereira M."/>
            <person name="Perotto S."/>
            <person name="Peter M."/>
            <person name="Riley R."/>
            <person name="Sitrit Y."/>
            <person name="Stielow B."/>
            <person name="Szollosi G."/>
            <person name="Zifcakova L."/>
            <person name="Stursova M."/>
            <person name="Spatafora J.W."/>
            <person name="Tedersoo L."/>
            <person name="Vaario L.-M."/>
            <person name="Yamada A."/>
            <person name="Yan M."/>
            <person name="Wang P."/>
            <person name="Xu J."/>
            <person name="Bruns T."/>
            <person name="Baldrian P."/>
            <person name="Vilgalys R."/>
            <person name="Henrissat B."/>
            <person name="Grigoriev I.V."/>
            <person name="Hibbett D."/>
            <person name="Nagy L.G."/>
            <person name="Martin F.M."/>
        </authorList>
    </citation>
    <scope>NUCLEOTIDE SEQUENCE</scope>
    <source>
        <strain evidence="2">Prilba</strain>
    </source>
</reference>
<evidence type="ECO:0000259" key="1">
    <source>
        <dbReference type="Pfam" id="PF00724"/>
    </source>
</evidence>
<dbReference type="OrthoDB" id="276546at2759"/>
<dbReference type="Gene3D" id="3.20.20.70">
    <property type="entry name" value="Aldolase class I"/>
    <property type="match status" value="1"/>
</dbReference>
<dbReference type="SUPFAM" id="SSF51395">
    <property type="entry name" value="FMN-linked oxidoreductases"/>
    <property type="match status" value="1"/>
</dbReference>
<accession>A0A9P5TE77</accession>
<comment type="caution">
    <text evidence="2">The sequence shown here is derived from an EMBL/GenBank/DDBJ whole genome shotgun (WGS) entry which is preliminary data.</text>
</comment>
<dbReference type="InterPro" id="IPR013785">
    <property type="entry name" value="Aldolase_TIM"/>
</dbReference>
<dbReference type="GO" id="GO:0003959">
    <property type="term" value="F:NADPH dehydrogenase activity"/>
    <property type="evidence" value="ECO:0007669"/>
    <property type="project" value="TreeGrafter"/>
</dbReference>
<evidence type="ECO:0000313" key="3">
    <source>
        <dbReference type="Proteomes" id="UP000759537"/>
    </source>
</evidence>
<dbReference type="Proteomes" id="UP000759537">
    <property type="component" value="Unassembled WGS sequence"/>
</dbReference>
<reference evidence="2" key="2">
    <citation type="journal article" date="2020" name="Nat. Commun.">
        <title>Large-scale genome sequencing of mycorrhizal fungi provides insights into the early evolution of symbiotic traits.</title>
        <authorList>
            <person name="Miyauchi S."/>
            <person name="Kiss E."/>
            <person name="Kuo A."/>
            <person name="Drula E."/>
            <person name="Kohler A."/>
            <person name="Sanchez-Garcia M."/>
            <person name="Morin E."/>
            <person name="Andreopoulos B."/>
            <person name="Barry K.W."/>
            <person name="Bonito G."/>
            <person name="Buee M."/>
            <person name="Carver A."/>
            <person name="Chen C."/>
            <person name="Cichocki N."/>
            <person name="Clum A."/>
            <person name="Culley D."/>
            <person name="Crous P.W."/>
            <person name="Fauchery L."/>
            <person name="Girlanda M."/>
            <person name="Hayes R.D."/>
            <person name="Keri Z."/>
            <person name="LaButti K."/>
            <person name="Lipzen A."/>
            <person name="Lombard V."/>
            <person name="Magnuson J."/>
            <person name="Maillard F."/>
            <person name="Murat C."/>
            <person name="Nolan M."/>
            <person name="Ohm R.A."/>
            <person name="Pangilinan J."/>
            <person name="Pereira M.F."/>
            <person name="Perotto S."/>
            <person name="Peter M."/>
            <person name="Pfister S."/>
            <person name="Riley R."/>
            <person name="Sitrit Y."/>
            <person name="Stielow J.B."/>
            <person name="Szollosi G."/>
            <person name="Zifcakova L."/>
            <person name="Stursova M."/>
            <person name="Spatafora J.W."/>
            <person name="Tedersoo L."/>
            <person name="Vaario L.M."/>
            <person name="Yamada A."/>
            <person name="Yan M."/>
            <person name="Wang P."/>
            <person name="Xu J."/>
            <person name="Bruns T."/>
            <person name="Baldrian P."/>
            <person name="Vilgalys R."/>
            <person name="Dunand C."/>
            <person name="Henrissat B."/>
            <person name="Grigoriev I.V."/>
            <person name="Hibbett D."/>
            <person name="Nagy L.G."/>
            <person name="Martin F.M."/>
        </authorList>
    </citation>
    <scope>NUCLEOTIDE SEQUENCE</scope>
    <source>
        <strain evidence="2">Prilba</strain>
    </source>
</reference>
<keyword evidence="3" id="KW-1185">Reference proteome</keyword>
<dbReference type="PANTHER" id="PTHR22893">
    <property type="entry name" value="NADH OXIDOREDUCTASE-RELATED"/>
    <property type="match status" value="1"/>
</dbReference>
<dbReference type="AlphaFoldDB" id="A0A9P5TE77"/>
<sequence length="383" mass="41766">MSTSPIPKLFQPIRVGTANLQHRVVMAPMTRLRANAQHVHGPLAVEYYKQRTSVPGTLAITEGTIIAPQAAGFKNVAGIWNDEQIKGWLPVVDAVHKNGSFIFLQLGALGRSASPDVLQEEGGYPLVAPSPIAVRSRKGADNTSPPPVPRALTVEEIGEYVRLYATAARNAVFGAGFDGVEIHASKGYLIDQFLQTSSNKRTDSYGGSVENRARFVLEIIEAVVNAVGANKVGIQFTPWSTFQDMRMPDPLATFAEVVRRIRVGYPDFAYLHVLEPTTHHRPDGEGSTGNKDSNKPLRDIWGDGAYIANSDFGRDSAIEVVEKEGGLVSFGRHFVSNPDLPLRLKDNLELAPSNRKTFYTHGPEGYIDYPFATEAGVRAKNSS</sequence>
<proteinExistence type="predicted"/>
<dbReference type="Pfam" id="PF00724">
    <property type="entry name" value="Oxidored_FMN"/>
    <property type="match status" value="1"/>
</dbReference>
<evidence type="ECO:0000313" key="2">
    <source>
        <dbReference type="EMBL" id="KAF8487131.1"/>
    </source>
</evidence>
<name>A0A9P5TE77_9AGAM</name>
<dbReference type="GO" id="GO:0010181">
    <property type="term" value="F:FMN binding"/>
    <property type="evidence" value="ECO:0007669"/>
    <property type="project" value="InterPro"/>
</dbReference>
<dbReference type="CDD" id="cd02933">
    <property type="entry name" value="OYE_like_FMN"/>
    <property type="match status" value="1"/>
</dbReference>
<feature type="domain" description="NADH:flavin oxidoreductase/NADH oxidase N-terminal" evidence="1">
    <location>
        <begin position="8"/>
        <end position="350"/>
    </location>
</feature>